<organism evidence="2 3">
    <name type="scientific">Spiribacter pallidus</name>
    <dbReference type="NCBI Taxonomy" id="1987936"/>
    <lineage>
        <taxon>Bacteria</taxon>
        <taxon>Pseudomonadati</taxon>
        <taxon>Pseudomonadota</taxon>
        <taxon>Gammaproteobacteria</taxon>
        <taxon>Chromatiales</taxon>
        <taxon>Ectothiorhodospiraceae</taxon>
        <taxon>Spiribacter</taxon>
    </lineage>
</organism>
<feature type="compositionally biased region" description="Gly residues" evidence="1">
    <location>
        <begin position="117"/>
        <end position="140"/>
    </location>
</feature>
<reference evidence="2 3" key="1">
    <citation type="submission" date="2024-02" db="EMBL/GenBank/DDBJ databases">
        <title>New especies of Spiribacter isolated from saline water.</title>
        <authorList>
            <person name="Leon M.J."/>
            <person name="De La Haba R."/>
            <person name="Sanchez-Porro C."/>
            <person name="Ventosa A."/>
        </authorList>
    </citation>
    <scope>NUCLEOTIDE SEQUENCE [LARGE SCALE GENOMIC DNA]</scope>
    <source>
        <strain evidence="3">ag22IC6-390</strain>
    </source>
</reference>
<evidence type="ECO:0000313" key="2">
    <source>
        <dbReference type="EMBL" id="MEX0469789.1"/>
    </source>
</evidence>
<evidence type="ECO:0008006" key="4">
    <source>
        <dbReference type="Google" id="ProtNLM"/>
    </source>
</evidence>
<feature type="region of interest" description="Disordered" evidence="1">
    <location>
        <begin position="113"/>
        <end position="140"/>
    </location>
</feature>
<comment type="caution">
    <text evidence="2">The sequence shown here is derived from an EMBL/GenBank/DDBJ whole genome shotgun (WGS) entry which is preliminary data.</text>
</comment>
<name>A0ABV3TDS7_9GAMM</name>
<dbReference type="RefSeq" id="WP_367959503.1">
    <property type="nucleotide sequence ID" value="NZ_JBAKFK010000004.1"/>
</dbReference>
<dbReference type="EMBL" id="JBAKFM010000004">
    <property type="protein sequence ID" value="MEX0469789.1"/>
    <property type="molecule type" value="Genomic_DNA"/>
</dbReference>
<gene>
    <name evidence="2" type="ORF">V6X73_08620</name>
</gene>
<protein>
    <recommendedName>
        <fullName evidence="4">Cytoplasmic protein</fullName>
    </recommendedName>
</protein>
<dbReference type="Proteomes" id="UP001556709">
    <property type="component" value="Unassembled WGS sequence"/>
</dbReference>
<accession>A0ABV3TDS7</accession>
<sequence length="140" mass="14965">MSDPQIEETLEQLKVDADGLYEEHNFTDRRVGSIQRLTPVTREGRPDDSRPVLYLGNTQVMTPVGALPLNFELEADSLEQAVEAFPAAAQAALEQTMEQLKEMQREQASKIMTPDQMGGGMPGGGPGGAGGAPGGGIQLR</sequence>
<evidence type="ECO:0000256" key="1">
    <source>
        <dbReference type="SAM" id="MobiDB-lite"/>
    </source>
</evidence>
<proteinExistence type="predicted"/>
<keyword evidence="3" id="KW-1185">Reference proteome</keyword>
<evidence type="ECO:0000313" key="3">
    <source>
        <dbReference type="Proteomes" id="UP001556709"/>
    </source>
</evidence>